<name>A0A6G0T799_APHGL</name>
<organism evidence="1 2">
    <name type="scientific">Aphis glycines</name>
    <name type="common">Soybean aphid</name>
    <dbReference type="NCBI Taxonomy" id="307491"/>
    <lineage>
        <taxon>Eukaryota</taxon>
        <taxon>Metazoa</taxon>
        <taxon>Ecdysozoa</taxon>
        <taxon>Arthropoda</taxon>
        <taxon>Hexapoda</taxon>
        <taxon>Insecta</taxon>
        <taxon>Pterygota</taxon>
        <taxon>Neoptera</taxon>
        <taxon>Paraneoptera</taxon>
        <taxon>Hemiptera</taxon>
        <taxon>Sternorrhyncha</taxon>
        <taxon>Aphidomorpha</taxon>
        <taxon>Aphidoidea</taxon>
        <taxon>Aphididae</taxon>
        <taxon>Aphidini</taxon>
        <taxon>Aphis</taxon>
        <taxon>Aphis</taxon>
    </lineage>
</organism>
<reference evidence="1 2" key="1">
    <citation type="submission" date="2019-08" db="EMBL/GenBank/DDBJ databases">
        <title>The genome of the soybean aphid Biotype 1, its phylome, world population structure and adaptation to the North American continent.</title>
        <authorList>
            <person name="Giordano R."/>
            <person name="Donthu R.K."/>
            <person name="Hernandez A.G."/>
            <person name="Wright C.L."/>
            <person name="Zimin A.V."/>
        </authorList>
    </citation>
    <scope>NUCLEOTIDE SEQUENCE [LARGE SCALE GENOMIC DNA]</scope>
    <source>
        <tissue evidence="1">Whole aphids</tissue>
    </source>
</reference>
<evidence type="ECO:0000313" key="1">
    <source>
        <dbReference type="EMBL" id="KAE9527251.1"/>
    </source>
</evidence>
<dbReference type="AlphaFoldDB" id="A0A6G0T799"/>
<accession>A0A6G0T799</accession>
<keyword evidence="2" id="KW-1185">Reference proteome</keyword>
<sequence>MKISILLTSCASAFKAESFGLSRTHRIEKRQSSKLDLLFVTQIYRMKSEVFINYIEALKENNKYPLKREIKIIDEIAFKDIGSGAYSERILQGEGTLNTILLKTLSANNAFYYQKIIYISPESTVGGMAPCPPLRQYRIVLNVLYMFINWVKITGRTLILGNHAYDITTSSHCVEIWEITLVQTKSDWVLKNAIHFQKFEDYSEALHRIFNFFFQQDKSNIFFFQQKKT</sequence>
<proteinExistence type="predicted"/>
<protein>
    <submittedName>
        <fullName evidence="1">Uncharacterized protein</fullName>
    </submittedName>
</protein>
<comment type="caution">
    <text evidence="1">The sequence shown here is derived from an EMBL/GenBank/DDBJ whole genome shotgun (WGS) entry which is preliminary data.</text>
</comment>
<dbReference type="Proteomes" id="UP000475862">
    <property type="component" value="Unassembled WGS sequence"/>
</dbReference>
<evidence type="ECO:0000313" key="2">
    <source>
        <dbReference type="Proteomes" id="UP000475862"/>
    </source>
</evidence>
<dbReference type="EMBL" id="VYZN01000053">
    <property type="protein sequence ID" value="KAE9527251.1"/>
    <property type="molecule type" value="Genomic_DNA"/>
</dbReference>
<gene>
    <name evidence="1" type="ORF">AGLY_012949</name>
</gene>